<feature type="region of interest" description="Disordered" evidence="6">
    <location>
        <begin position="1"/>
        <end position="30"/>
    </location>
</feature>
<keyword evidence="2" id="KW-0328">Glycosyltransferase</keyword>
<sequence>MVEKKKKNKSSKTPNPNPTPKSPIPILPPTLHPLSPPHLPRLPYPHLRPTLISATRRLLATAILDDPSNAFFAILSQHCIPLHSFNYVYDSLVNSRSFVLSSPDDPFSADDPSRLAGICLQYRSFIEIISKEPRLWKRYVARGRYSMLQEVPFEKFQVGSQFFVPTRRHALLVIKDRSLWKKFKFSCYQEDECYPEEHYCPTLLSMEDPNGCTNPRDTWQAVIGRPAVGGILDDIALFLTEEKDENVQLEGDLAQPETKSDAEKVVPETEVEKEAESSKTKSDAPRPKLPKHFSQTPTIQKSGARLVRPGTRAQTVFGRGRKKLGEKIVEVESDDDQSENSPVDVGEKSSKKRKRSDEDKEKSDDDLADEEPNDSDKEPDESDKAQKSDDEPENKSGSNKNGSYDEPDKGDDHDDDDKDDDEEEKEEDEDKEPEVEEESEKEEEPTPTPAKKKLKALTKSGSSKKAKKNYFTHTPTYTMVLNDLEGISVAKLLKDAKLTTLVTLKEQGKDGVADLLRQNYHSKINPQERLEEQRFT</sequence>
<feature type="compositionally biased region" description="Acidic residues" evidence="6">
    <location>
        <begin position="413"/>
        <end position="445"/>
    </location>
</feature>
<evidence type="ECO:0000256" key="5">
    <source>
        <dbReference type="ARBA" id="ARBA00023180"/>
    </source>
</evidence>
<dbReference type="GO" id="GO:0016020">
    <property type="term" value="C:membrane"/>
    <property type="evidence" value="ECO:0007669"/>
    <property type="project" value="UniProtKB-SubCell"/>
</dbReference>
<dbReference type="AlphaFoldDB" id="A0A9Q0F1V5"/>
<keyword evidence="5" id="KW-0325">Glycoprotein</keyword>
<comment type="caution">
    <text evidence="7">The sequence shown here is derived from an EMBL/GenBank/DDBJ whole genome shotgun (WGS) entry which is preliminary data.</text>
</comment>
<evidence type="ECO:0000313" key="7">
    <source>
        <dbReference type="EMBL" id="KAJ4823328.1"/>
    </source>
</evidence>
<feature type="compositionally biased region" description="Basic residues" evidence="6">
    <location>
        <begin position="450"/>
        <end position="468"/>
    </location>
</feature>
<evidence type="ECO:0000256" key="1">
    <source>
        <dbReference type="ARBA" id="ARBA00004606"/>
    </source>
</evidence>
<dbReference type="Proteomes" id="UP001141552">
    <property type="component" value="Unassembled WGS sequence"/>
</dbReference>
<feature type="compositionally biased region" description="Acidic residues" evidence="6">
    <location>
        <begin position="366"/>
        <end position="381"/>
    </location>
</feature>
<evidence type="ECO:0000256" key="3">
    <source>
        <dbReference type="ARBA" id="ARBA00022679"/>
    </source>
</evidence>
<feature type="compositionally biased region" description="Basic residues" evidence="6">
    <location>
        <begin position="1"/>
        <end position="10"/>
    </location>
</feature>
<organism evidence="7 8">
    <name type="scientific">Turnera subulata</name>
    <dbReference type="NCBI Taxonomy" id="218843"/>
    <lineage>
        <taxon>Eukaryota</taxon>
        <taxon>Viridiplantae</taxon>
        <taxon>Streptophyta</taxon>
        <taxon>Embryophyta</taxon>
        <taxon>Tracheophyta</taxon>
        <taxon>Spermatophyta</taxon>
        <taxon>Magnoliopsida</taxon>
        <taxon>eudicotyledons</taxon>
        <taxon>Gunneridae</taxon>
        <taxon>Pentapetalae</taxon>
        <taxon>rosids</taxon>
        <taxon>fabids</taxon>
        <taxon>Malpighiales</taxon>
        <taxon>Passifloraceae</taxon>
        <taxon>Turnera</taxon>
    </lineage>
</organism>
<dbReference type="OrthoDB" id="191334at2759"/>
<feature type="compositionally biased region" description="Pro residues" evidence="6">
    <location>
        <begin position="15"/>
        <end position="30"/>
    </location>
</feature>
<dbReference type="PANTHER" id="PTHR31042:SF140">
    <property type="entry name" value="CORE-2_I-BRANCHING BETA-1,6-N-ACETYLGLUCOSAMINYLTRANSFERASE FAMILY PROTEIN"/>
    <property type="match status" value="1"/>
</dbReference>
<gene>
    <name evidence="7" type="ORF">Tsubulata_001497</name>
</gene>
<dbReference type="InterPro" id="IPR003406">
    <property type="entry name" value="Glyco_trans_14"/>
</dbReference>
<dbReference type="InterPro" id="IPR044174">
    <property type="entry name" value="BC10-like"/>
</dbReference>
<reference evidence="7" key="1">
    <citation type="submission" date="2022-02" db="EMBL/GenBank/DDBJ databases">
        <authorList>
            <person name="Henning P.M."/>
            <person name="McCubbin A.G."/>
            <person name="Shore J.S."/>
        </authorList>
    </citation>
    <scope>NUCLEOTIDE SEQUENCE</scope>
    <source>
        <strain evidence="7">F60SS</strain>
        <tissue evidence="7">Leaves</tissue>
    </source>
</reference>
<dbReference type="GO" id="GO:0016757">
    <property type="term" value="F:glycosyltransferase activity"/>
    <property type="evidence" value="ECO:0007669"/>
    <property type="project" value="UniProtKB-KW"/>
</dbReference>
<evidence type="ECO:0000313" key="8">
    <source>
        <dbReference type="Proteomes" id="UP001141552"/>
    </source>
</evidence>
<feature type="compositionally biased region" description="Basic and acidic residues" evidence="6">
    <location>
        <begin position="258"/>
        <end position="286"/>
    </location>
</feature>
<feature type="compositionally biased region" description="Basic and acidic residues" evidence="6">
    <location>
        <begin position="345"/>
        <end position="365"/>
    </location>
</feature>
<evidence type="ECO:0000256" key="2">
    <source>
        <dbReference type="ARBA" id="ARBA00022676"/>
    </source>
</evidence>
<name>A0A9Q0F1V5_9ROSI</name>
<dbReference type="Pfam" id="PF02485">
    <property type="entry name" value="Branch"/>
    <property type="match status" value="1"/>
</dbReference>
<comment type="subcellular location">
    <subcellularLocation>
        <location evidence="1">Membrane</location>
        <topology evidence="1">Single-pass type II membrane protein</topology>
    </subcellularLocation>
</comment>
<evidence type="ECO:0000256" key="4">
    <source>
        <dbReference type="ARBA" id="ARBA00023136"/>
    </source>
</evidence>
<keyword evidence="3" id="KW-0808">Transferase</keyword>
<feature type="region of interest" description="Disordered" evidence="6">
    <location>
        <begin position="248"/>
        <end position="468"/>
    </location>
</feature>
<evidence type="ECO:0000256" key="6">
    <source>
        <dbReference type="SAM" id="MobiDB-lite"/>
    </source>
</evidence>
<proteinExistence type="predicted"/>
<keyword evidence="4" id="KW-0472">Membrane</keyword>
<accession>A0A9Q0F1V5</accession>
<dbReference type="PANTHER" id="PTHR31042">
    <property type="entry name" value="CORE-2/I-BRANCHING BETA-1,6-N-ACETYLGLUCOSAMINYLTRANSFERASE FAMILY PROTEIN-RELATED"/>
    <property type="match status" value="1"/>
</dbReference>
<protein>
    <submittedName>
        <fullName evidence="7">Uncharacterized protein</fullName>
    </submittedName>
</protein>
<dbReference type="EMBL" id="JAKUCV010007482">
    <property type="protein sequence ID" value="KAJ4823328.1"/>
    <property type="molecule type" value="Genomic_DNA"/>
</dbReference>
<keyword evidence="8" id="KW-1185">Reference proteome</keyword>
<reference evidence="7" key="2">
    <citation type="journal article" date="2023" name="Plants (Basel)">
        <title>Annotation of the Turnera subulata (Passifloraceae) Draft Genome Reveals the S-Locus Evolved after the Divergence of Turneroideae from Passifloroideae in a Stepwise Manner.</title>
        <authorList>
            <person name="Henning P.M."/>
            <person name="Roalson E.H."/>
            <person name="Mir W."/>
            <person name="McCubbin A.G."/>
            <person name="Shore J.S."/>
        </authorList>
    </citation>
    <scope>NUCLEOTIDE SEQUENCE</scope>
    <source>
        <strain evidence="7">F60SS</strain>
    </source>
</reference>